<evidence type="ECO:0000313" key="3">
    <source>
        <dbReference type="Proteomes" id="UP000216361"/>
    </source>
</evidence>
<dbReference type="OrthoDB" id="275336at2"/>
<dbReference type="Pfam" id="PF00583">
    <property type="entry name" value="Acetyltransf_1"/>
    <property type="match status" value="1"/>
</dbReference>
<evidence type="ECO:0000259" key="1">
    <source>
        <dbReference type="PROSITE" id="PS51186"/>
    </source>
</evidence>
<name>A0A255XP08_9PROT</name>
<dbReference type="Proteomes" id="UP000216361">
    <property type="component" value="Unassembled WGS sequence"/>
</dbReference>
<dbReference type="InterPro" id="IPR016181">
    <property type="entry name" value="Acyl_CoA_acyltransferase"/>
</dbReference>
<comment type="caution">
    <text evidence="2">The sequence shown here is derived from an EMBL/GenBank/DDBJ whole genome shotgun (WGS) entry which is preliminary data.</text>
</comment>
<dbReference type="GO" id="GO:0016747">
    <property type="term" value="F:acyltransferase activity, transferring groups other than amino-acyl groups"/>
    <property type="evidence" value="ECO:0007669"/>
    <property type="project" value="InterPro"/>
</dbReference>
<accession>A0A255XP08</accession>
<sequence length="210" mass="22761">MVGMGQLSGPADCHGGCGVNLASVGDPGEIDVKITHLEMLAPPAGTALPQPVLPLPLVLMAARKPNLRFYRFLYGSVGDPWLWYERRKMPDDQLAAILTDPAVEVTVAYIGGVPAGYFELDSRKSGEVELAYFGLVPEFIGLKLGPYLLDCAVRKAWAKGPKRVWVHTCSLDHPKALSLYQRAGFVPFAEESHRIPNPAALIAAGRQRGD</sequence>
<dbReference type="AlphaFoldDB" id="A0A255XP08"/>
<feature type="domain" description="N-acetyltransferase" evidence="1">
    <location>
        <begin position="57"/>
        <end position="208"/>
    </location>
</feature>
<proteinExistence type="predicted"/>
<dbReference type="Gene3D" id="3.40.630.30">
    <property type="match status" value="1"/>
</dbReference>
<dbReference type="InterPro" id="IPR000182">
    <property type="entry name" value="GNAT_dom"/>
</dbReference>
<reference evidence="2 3" key="1">
    <citation type="submission" date="2017-07" db="EMBL/GenBank/DDBJ databases">
        <title>Elstera cyanobacteriorum sp. nov., a novel bacterium isolated from cyanobacterial aggregates in a eutrophic lake.</title>
        <authorList>
            <person name="Cai H."/>
        </authorList>
    </citation>
    <scope>NUCLEOTIDE SEQUENCE [LARGE SCALE GENOMIC DNA]</scope>
    <source>
        <strain evidence="2 3">TH019</strain>
    </source>
</reference>
<dbReference type="EMBL" id="NOXS01000032">
    <property type="protein sequence ID" value="OYQ18642.1"/>
    <property type="molecule type" value="Genomic_DNA"/>
</dbReference>
<protein>
    <recommendedName>
        <fullName evidence="1">N-acetyltransferase domain-containing protein</fullName>
    </recommendedName>
</protein>
<keyword evidence="3" id="KW-1185">Reference proteome</keyword>
<dbReference type="PROSITE" id="PS51186">
    <property type="entry name" value="GNAT"/>
    <property type="match status" value="1"/>
</dbReference>
<dbReference type="CDD" id="cd04301">
    <property type="entry name" value="NAT_SF"/>
    <property type="match status" value="1"/>
</dbReference>
<dbReference type="SUPFAM" id="SSF55729">
    <property type="entry name" value="Acyl-CoA N-acyltransferases (Nat)"/>
    <property type="match status" value="1"/>
</dbReference>
<evidence type="ECO:0000313" key="2">
    <source>
        <dbReference type="EMBL" id="OYQ18642.1"/>
    </source>
</evidence>
<organism evidence="2 3">
    <name type="scientific">Elstera cyanobacteriorum</name>
    <dbReference type="NCBI Taxonomy" id="2022747"/>
    <lineage>
        <taxon>Bacteria</taxon>
        <taxon>Pseudomonadati</taxon>
        <taxon>Pseudomonadota</taxon>
        <taxon>Alphaproteobacteria</taxon>
        <taxon>Rhodospirillales</taxon>
        <taxon>Rhodospirillaceae</taxon>
        <taxon>Elstera</taxon>
    </lineage>
</organism>
<gene>
    <name evidence="2" type="ORF">CHR90_10260</name>
</gene>